<evidence type="ECO:0000313" key="2">
    <source>
        <dbReference type="EMBL" id="NYF97916.1"/>
    </source>
</evidence>
<proteinExistence type="predicted"/>
<dbReference type="AlphaFoldDB" id="A0A852VP50"/>
<dbReference type="RefSeq" id="WP_185990784.1">
    <property type="nucleotide sequence ID" value="NZ_JACCAE010000001.1"/>
</dbReference>
<protein>
    <submittedName>
        <fullName evidence="2">Uncharacterized protein YbjT (DUF2867 family)</fullName>
    </submittedName>
</protein>
<dbReference type="Pfam" id="PF13460">
    <property type="entry name" value="NAD_binding_10"/>
    <property type="match status" value="1"/>
</dbReference>
<reference evidence="2 3" key="1">
    <citation type="submission" date="2020-07" db="EMBL/GenBank/DDBJ databases">
        <title>Sequencing the genomes of 1000 actinobacteria strains.</title>
        <authorList>
            <person name="Klenk H.-P."/>
        </authorList>
    </citation>
    <scope>NUCLEOTIDE SEQUENCE [LARGE SCALE GENOMIC DNA]</scope>
    <source>
        <strain evidence="2 3">DSM 26154</strain>
    </source>
</reference>
<evidence type="ECO:0000259" key="1">
    <source>
        <dbReference type="Pfam" id="PF13460"/>
    </source>
</evidence>
<dbReference type="PANTHER" id="PTHR43162">
    <property type="match status" value="1"/>
</dbReference>
<dbReference type="SUPFAM" id="SSF51735">
    <property type="entry name" value="NAD(P)-binding Rossmann-fold domains"/>
    <property type="match status" value="1"/>
</dbReference>
<dbReference type="PANTHER" id="PTHR43162:SF1">
    <property type="entry name" value="PRESTALK A DIFFERENTIATION PROTEIN A"/>
    <property type="match status" value="1"/>
</dbReference>
<keyword evidence="3" id="KW-1185">Reference proteome</keyword>
<evidence type="ECO:0000313" key="3">
    <source>
        <dbReference type="Proteomes" id="UP000554054"/>
    </source>
</evidence>
<accession>A0A852VP50</accession>
<name>A0A852VP50_9MICO</name>
<organism evidence="2 3">
    <name type="scientific">Janibacter cremeus</name>
    <dbReference type="NCBI Taxonomy" id="1285192"/>
    <lineage>
        <taxon>Bacteria</taxon>
        <taxon>Bacillati</taxon>
        <taxon>Actinomycetota</taxon>
        <taxon>Actinomycetes</taxon>
        <taxon>Micrococcales</taxon>
        <taxon>Intrasporangiaceae</taxon>
        <taxon>Janibacter</taxon>
    </lineage>
</organism>
<dbReference type="InterPro" id="IPR051604">
    <property type="entry name" value="Ergot_Alk_Oxidoreductase"/>
</dbReference>
<comment type="caution">
    <text evidence="2">The sequence shown here is derived from an EMBL/GenBank/DDBJ whole genome shotgun (WGS) entry which is preliminary data.</text>
</comment>
<gene>
    <name evidence="2" type="ORF">BJY20_001308</name>
</gene>
<dbReference type="Proteomes" id="UP000554054">
    <property type="component" value="Unassembled WGS sequence"/>
</dbReference>
<dbReference type="EMBL" id="JACCAE010000001">
    <property type="protein sequence ID" value="NYF97916.1"/>
    <property type="molecule type" value="Genomic_DNA"/>
</dbReference>
<feature type="domain" description="NAD(P)-binding" evidence="1">
    <location>
        <begin position="39"/>
        <end position="164"/>
    </location>
</feature>
<dbReference type="Gene3D" id="3.40.50.720">
    <property type="entry name" value="NAD(P)-binding Rossmann-like Domain"/>
    <property type="match status" value="1"/>
</dbReference>
<sequence length="264" mass="27754">MSTHAEVAVLGGRGKTGRAVISALQGAGSSARALGRAEMADLPAALSGCRALYLMAPNMAADEPGLARAVLDAARAAGVTRVVHHSVAAPYAPDMPHHLNKAVVEDLVRRSGADWTILQPCAYIQNVLPGLQGERPAIDIAYDPDRVFGLVDLEDVAQAAATVLLADEHVGATYELGGPDQVSMRTVAAIAEEVLARPVRLGRLTTGQWSAGPGADLDPREREWLLAMFSYYDAYGLPTGGGPLRALLDHPPSDVGTVLRRELA</sequence>
<dbReference type="InterPro" id="IPR036291">
    <property type="entry name" value="NAD(P)-bd_dom_sf"/>
</dbReference>
<dbReference type="InterPro" id="IPR016040">
    <property type="entry name" value="NAD(P)-bd_dom"/>
</dbReference>